<dbReference type="Pfam" id="PF01551">
    <property type="entry name" value="Peptidase_M23"/>
    <property type="match status" value="1"/>
</dbReference>
<comment type="caution">
    <text evidence="2">The sequence shown here is derived from an EMBL/GenBank/DDBJ whole genome shotgun (WGS) entry which is preliminary data.</text>
</comment>
<dbReference type="EC" id="3.4.-.-" evidence="2"/>
<evidence type="ECO:0000259" key="1">
    <source>
        <dbReference type="Pfam" id="PF01551"/>
    </source>
</evidence>
<dbReference type="PANTHER" id="PTHR21666:SF270">
    <property type="entry name" value="MUREIN HYDROLASE ACTIVATOR ENVC"/>
    <property type="match status" value="1"/>
</dbReference>
<evidence type="ECO:0000313" key="2">
    <source>
        <dbReference type="EMBL" id="MDM7891333.1"/>
    </source>
</evidence>
<dbReference type="EMBL" id="JAUCMN010000003">
    <property type="protein sequence ID" value="MDM7891333.1"/>
    <property type="molecule type" value="Genomic_DNA"/>
</dbReference>
<dbReference type="InterPro" id="IPR011055">
    <property type="entry name" value="Dup_hybrid_motif"/>
</dbReference>
<dbReference type="InterPro" id="IPR016047">
    <property type="entry name" value="M23ase_b-sheet_dom"/>
</dbReference>
<organism evidence="2 3">
    <name type="scientific">Curtobacterium caseinilyticum</name>
    <dbReference type="NCBI Taxonomy" id="3055137"/>
    <lineage>
        <taxon>Bacteria</taxon>
        <taxon>Bacillati</taxon>
        <taxon>Actinomycetota</taxon>
        <taxon>Actinomycetes</taxon>
        <taxon>Micrococcales</taxon>
        <taxon>Microbacteriaceae</taxon>
        <taxon>Curtobacterium</taxon>
    </lineage>
</organism>
<evidence type="ECO:0000313" key="3">
    <source>
        <dbReference type="Proteomes" id="UP001236404"/>
    </source>
</evidence>
<reference evidence="2 3" key="1">
    <citation type="submission" date="2023-06" db="EMBL/GenBank/DDBJ databases">
        <authorList>
            <person name="Feng G."/>
            <person name="Li J."/>
            <person name="Zhu H."/>
        </authorList>
    </citation>
    <scope>NUCLEOTIDE SEQUENCE [LARGE SCALE GENOMIC DNA]</scope>
    <source>
        <strain evidence="2 3">RHCKG28</strain>
    </source>
</reference>
<dbReference type="InterPro" id="IPR050570">
    <property type="entry name" value="Cell_wall_metabolism_enzyme"/>
</dbReference>
<proteinExistence type="predicted"/>
<keyword evidence="2" id="KW-0378">Hydrolase</keyword>
<dbReference type="GO" id="GO:0016787">
    <property type="term" value="F:hydrolase activity"/>
    <property type="evidence" value="ECO:0007669"/>
    <property type="project" value="UniProtKB-KW"/>
</dbReference>
<keyword evidence="3" id="KW-1185">Reference proteome</keyword>
<dbReference type="PANTHER" id="PTHR21666">
    <property type="entry name" value="PEPTIDASE-RELATED"/>
    <property type="match status" value="1"/>
</dbReference>
<feature type="domain" description="M23ase beta-sheet core" evidence="1">
    <location>
        <begin position="85"/>
        <end position="179"/>
    </location>
</feature>
<sequence>MSTPGSAVAVPLPEARAARDAQEFVVASGQVVPVTRDDFSVQDDFSGDPRTGAGLETVRPVAGTIPTAGGFGSRHVPGCAACSTDHHGLDFAAPYGQPVLAAMPGVVVQAAPLGGYGNQILLAHPDGSRSRYGHLSRIDVRVGQRVDAGQVIGAVGSTGVSTGPHLHFEVILGGTAVDPAPWLATRGLL</sequence>
<dbReference type="Gene3D" id="2.70.70.10">
    <property type="entry name" value="Glucose Permease (Domain IIA)"/>
    <property type="match status" value="1"/>
</dbReference>
<accession>A0ABT7TP15</accession>
<protein>
    <submittedName>
        <fullName evidence="2">M23 family metallopeptidase</fullName>
        <ecNumber evidence="2">3.4.-.-</ecNumber>
    </submittedName>
</protein>
<dbReference type="RefSeq" id="WP_289473106.1">
    <property type="nucleotide sequence ID" value="NZ_JAUCMN010000003.1"/>
</dbReference>
<dbReference type="Proteomes" id="UP001236404">
    <property type="component" value="Unassembled WGS sequence"/>
</dbReference>
<gene>
    <name evidence="2" type="ORF">QUG93_06530</name>
</gene>
<name>A0ABT7TP15_9MICO</name>
<dbReference type="CDD" id="cd12797">
    <property type="entry name" value="M23_peptidase"/>
    <property type="match status" value="1"/>
</dbReference>
<dbReference type="SUPFAM" id="SSF51261">
    <property type="entry name" value="Duplicated hybrid motif"/>
    <property type="match status" value="1"/>
</dbReference>